<dbReference type="OMA" id="ACHIVIT"/>
<dbReference type="GeneID" id="18836665"/>
<proteinExistence type="predicted"/>
<feature type="transmembrane region" description="Helical" evidence="2">
    <location>
        <begin position="89"/>
        <end position="108"/>
    </location>
</feature>
<dbReference type="HOGENOM" id="CLU_748072_0_0_1"/>
<dbReference type="RefSeq" id="XP_007366510.1">
    <property type="nucleotide sequence ID" value="XM_007366448.1"/>
</dbReference>
<feature type="transmembrane region" description="Helical" evidence="2">
    <location>
        <begin position="161"/>
        <end position="182"/>
    </location>
</feature>
<dbReference type="Proteomes" id="UP000053319">
    <property type="component" value="Unassembled WGS sequence"/>
</dbReference>
<sequence length="370" mass="41396">MSLVDAGAVGTAFNEDYMMDMLVPHLLSGFACMDFLSHLPCDLAIIRGKIGCRPGAFLFYFGCRYLSVLSILSLLAYYDAYRVMRMETLSYICQVASSLSLGFAFSIITTRICALYKNTYLSLALQLVTLVFWGFMFYGLQDFDIVVVPERHVGARVTTCVLMISLSTCGVVLALTYVFVVARREHSFRIHDCFKMLYEADVLEFLTIWVVVLPGNILSILDASQSSESPHVPESTGLKHNLPARPHFILSYSACNTITAARIYRKMIYRLQVCPRRDVPLSFYDWFKWGALGLAGRFRMHIHPRTLLGPHQSHELNDHPQSSRRGSTSLHVSVSGHRPAGTPGSGNRACAPANSRTTYAQSSLYDSRIS</sequence>
<dbReference type="EMBL" id="JH719414">
    <property type="protein sequence ID" value="EJF60673.1"/>
    <property type="molecule type" value="Genomic_DNA"/>
</dbReference>
<protein>
    <submittedName>
        <fullName evidence="3">Uncharacterized protein</fullName>
    </submittedName>
</protein>
<accession>R7SXM9</accession>
<evidence type="ECO:0000313" key="3">
    <source>
        <dbReference type="EMBL" id="EJF60673.1"/>
    </source>
</evidence>
<name>R7SXM9_DICSQ</name>
<reference evidence="3 4" key="1">
    <citation type="journal article" date="2012" name="Science">
        <title>The Paleozoic origin of enzymatic lignin decomposition reconstructed from 31 fungal genomes.</title>
        <authorList>
            <person name="Floudas D."/>
            <person name="Binder M."/>
            <person name="Riley R."/>
            <person name="Barry K."/>
            <person name="Blanchette R.A."/>
            <person name="Henrissat B."/>
            <person name="Martinez A.T."/>
            <person name="Otillar R."/>
            <person name="Spatafora J.W."/>
            <person name="Yadav J.S."/>
            <person name="Aerts A."/>
            <person name="Benoit I."/>
            <person name="Boyd A."/>
            <person name="Carlson A."/>
            <person name="Copeland A."/>
            <person name="Coutinho P.M."/>
            <person name="de Vries R.P."/>
            <person name="Ferreira P."/>
            <person name="Findley K."/>
            <person name="Foster B."/>
            <person name="Gaskell J."/>
            <person name="Glotzer D."/>
            <person name="Gorecki P."/>
            <person name="Heitman J."/>
            <person name="Hesse C."/>
            <person name="Hori C."/>
            <person name="Igarashi K."/>
            <person name="Jurgens J.A."/>
            <person name="Kallen N."/>
            <person name="Kersten P."/>
            <person name="Kohler A."/>
            <person name="Kuees U."/>
            <person name="Kumar T.K.A."/>
            <person name="Kuo A."/>
            <person name="LaButti K."/>
            <person name="Larrondo L.F."/>
            <person name="Lindquist E."/>
            <person name="Ling A."/>
            <person name="Lombard V."/>
            <person name="Lucas S."/>
            <person name="Lundell T."/>
            <person name="Martin R."/>
            <person name="McLaughlin D.J."/>
            <person name="Morgenstern I."/>
            <person name="Morin E."/>
            <person name="Murat C."/>
            <person name="Nagy L.G."/>
            <person name="Nolan M."/>
            <person name="Ohm R.A."/>
            <person name="Patyshakuliyeva A."/>
            <person name="Rokas A."/>
            <person name="Ruiz-Duenas F.J."/>
            <person name="Sabat G."/>
            <person name="Salamov A."/>
            <person name="Samejima M."/>
            <person name="Schmutz J."/>
            <person name="Slot J.C."/>
            <person name="St John F."/>
            <person name="Stenlid J."/>
            <person name="Sun H."/>
            <person name="Sun S."/>
            <person name="Syed K."/>
            <person name="Tsang A."/>
            <person name="Wiebenga A."/>
            <person name="Young D."/>
            <person name="Pisabarro A."/>
            <person name="Eastwood D.C."/>
            <person name="Martin F."/>
            <person name="Cullen D."/>
            <person name="Grigoriev I.V."/>
            <person name="Hibbett D.S."/>
        </authorList>
    </citation>
    <scope>NUCLEOTIDE SEQUENCE [LARGE SCALE GENOMIC DNA]</scope>
    <source>
        <strain evidence="3 4">LYAD-421 SS1</strain>
    </source>
</reference>
<organism evidence="3 4">
    <name type="scientific">Dichomitus squalens (strain LYAD-421)</name>
    <name type="common">Western red white-rot fungus</name>
    <dbReference type="NCBI Taxonomy" id="732165"/>
    <lineage>
        <taxon>Eukaryota</taxon>
        <taxon>Fungi</taxon>
        <taxon>Dikarya</taxon>
        <taxon>Basidiomycota</taxon>
        <taxon>Agaricomycotina</taxon>
        <taxon>Agaricomycetes</taxon>
        <taxon>Polyporales</taxon>
        <taxon>Polyporaceae</taxon>
        <taxon>Dichomitus</taxon>
    </lineage>
</organism>
<keyword evidence="2" id="KW-1133">Transmembrane helix</keyword>
<dbReference type="AlphaFoldDB" id="R7SXM9"/>
<keyword evidence="2" id="KW-0812">Transmembrane</keyword>
<keyword evidence="2" id="KW-0472">Membrane</keyword>
<feature type="compositionally biased region" description="Polar residues" evidence="1">
    <location>
        <begin position="319"/>
        <end position="332"/>
    </location>
</feature>
<feature type="transmembrane region" description="Helical" evidence="2">
    <location>
        <begin position="120"/>
        <end position="141"/>
    </location>
</feature>
<evidence type="ECO:0000256" key="1">
    <source>
        <dbReference type="SAM" id="MobiDB-lite"/>
    </source>
</evidence>
<gene>
    <name evidence="3" type="ORF">DICSQDRAFT_147677</name>
</gene>
<evidence type="ECO:0000256" key="2">
    <source>
        <dbReference type="SAM" id="Phobius"/>
    </source>
</evidence>
<evidence type="ECO:0000313" key="4">
    <source>
        <dbReference type="Proteomes" id="UP000053319"/>
    </source>
</evidence>
<feature type="region of interest" description="Disordered" evidence="1">
    <location>
        <begin position="310"/>
        <end position="355"/>
    </location>
</feature>
<dbReference type="KEGG" id="dsq:DICSQDRAFT_147677"/>
<feature type="transmembrane region" description="Helical" evidence="2">
    <location>
        <begin position="57"/>
        <end position="77"/>
    </location>
</feature>
<dbReference type="OrthoDB" id="2757176at2759"/>
<feature type="transmembrane region" description="Helical" evidence="2">
    <location>
        <begin position="202"/>
        <end position="221"/>
    </location>
</feature>